<dbReference type="Proteomes" id="UP001296104">
    <property type="component" value="Unassembled WGS sequence"/>
</dbReference>
<evidence type="ECO:0000313" key="3">
    <source>
        <dbReference type="EMBL" id="CAK4034205.1"/>
    </source>
</evidence>
<dbReference type="PANTHER" id="PTHR12461:SF101">
    <property type="entry name" value="TRNA WYBUTOSINE-SYNTHESIZING PROTEIN 4"/>
    <property type="match status" value="1"/>
</dbReference>
<sequence length="506" mass="57375">MTRKNKRKAEREPDGAPDGHKVSLVPDTVITDPEILKRTILAPFYNRIQADANTIAHLQDELRGLRSGNQIEQPDPDISPAKLPQAHPLATQIRQTLDDPAPDESIHLCGLAPLRIIDNRPHDVLALAKEKLHAWPFNDVPTCWRRLYEEASLYIVVDLLDRIAANFFAEHVDTLVAIIKQLDAAVVVAGAPGRKELIEEVLKQLEDPLSHVSIPEWPRGWIVQRPSSLQTNFSIPRASYIWAIDCFQIHLNNTASPVIIPSALIEWPAMELWQDPNYLRQRTLGGHRTVPVEIGEHYLDPSWNQELMTFNEFATEFLLPEHPQHTGYLAQHDLFAQIPALRNDIQIPDYCYTHPPRARGAAAHTAGLATTKKLTEPLLHAWLGPKGTKTPLHTDPYHNILCQVVGYKYVRLYPPTETEKLYPSGITGAGIDMRNNSQVDVSQCRPDRATTDLDKLRETQWKFPLFQEAKYVEAILGPGESLYVPLGWWHFVESLTVSFSVSFWWN</sequence>
<accession>A0AAI8Z848</accession>
<organism evidence="3 4">
    <name type="scientific">Lecanosticta acicola</name>
    <dbReference type="NCBI Taxonomy" id="111012"/>
    <lineage>
        <taxon>Eukaryota</taxon>
        <taxon>Fungi</taxon>
        <taxon>Dikarya</taxon>
        <taxon>Ascomycota</taxon>
        <taxon>Pezizomycotina</taxon>
        <taxon>Dothideomycetes</taxon>
        <taxon>Dothideomycetidae</taxon>
        <taxon>Mycosphaerellales</taxon>
        <taxon>Mycosphaerellaceae</taxon>
        <taxon>Lecanosticta</taxon>
    </lineage>
</organism>
<dbReference type="SUPFAM" id="SSF51197">
    <property type="entry name" value="Clavaminate synthase-like"/>
    <property type="match status" value="1"/>
</dbReference>
<dbReference type="EMBL" id="CAVMBE010000108">
    <property type="protein sequence ID" value="CAK4034205.1"/>
    <property type="molecule type" value="Genomic_DNA"/>
</dbReference>
<reference evidence="3" key="1">
    <citation type="submission" date="2023-11" db="EMBL/GenBank/DDBJ databases">
        <authorList>
            <person name="Alioto T."/>
            <person name="Alioto T."/>
            <person name="Gomez Garrido J."/>
        </authorList>
    </citation>
    <scope>NUCLEOTIDE SEQUENCE</scope>
</reference>
<evidence type="ECO:0000259" key="2">
    <source>
        <dbReference type="PROSITE" id="PS51184"/>
    </source>
</evidence>
<dbReference type="InterPro" id="IPR041667">
    <property type="entry name" value="Cupin_8"/>
</dbReference>
<comment type="caution">
    <text evidence="3">The sequence shown here is derived from an EMBL/GenBank/DDBJ whole genome shotgun (WGS) entry which is preliminary data.</text>
</comment>
<evidence type="ECO:0000256" key="1">
    <source>
        <dbReference type="SAM" id="MobiDB-lite"/>
    </source>
</evidence>
<dbReference type="PROSITE" id="PS51184">
    <property type="entry name" value="JMJC"/>
    <property type="match status" value="1"/>
</dbReference>
<feature type="domain" description="JmjC" evidence="2">
    <location>
        <begin position="327"/>
        <end position="506"/>
    </location>
</feature>
<gene>
    <name evidence="3" type="ORF">LECACI_7A009363</name>
</gene>
<name>A0AAI8Z848_9PEZI</name>
<dbReference type="SMART" id="SM00558">
    <property type="entry name" value="JmjC"/>
    <property type="match status" value="1"/>
</dbReference>
<dbReference type="Gene3D" id="2.60.120.650">
    <property type="entry name" value="Cupin"/>
    <property type="match status" value="1"/>
</dbReference>
<proteinExistence type="predicted"/>
<dbReference type="Pfam" id="PF13621">
    <property type="entry name" value="Cupin_8"/>
    <property type="match status" value="1"/>
</dbReference>
<dbReference type="InterPro" id="IPR003347">
    <property type="entry name" value="JmjC_dom"/>
</dbReference>
<feature type="region of interest" description="Disordered" evidence="1">
    <location>
        <begin position="1"/>
        <end position="24"/>
    </location>
</feature>
<keyword evidence="4" id="KW-1185">Reference proteome</keyword>
<evidence type="ECO:0000313" key="4">
    <source>
        <dbReference type="Proteomes" id="UP001296104"/>
    </source>
</evidence>
<dbReference type="PANTHER" id="PTHR12461">
    <property type="entry name" value="HYPOXIA-INDUCIBLE FACTOR 1 ALPHA INHIBITOR-RELATED"/>
    <property type="match status" value="1"/>
</dbReference>
<feature type="compositionally biased region" description="Basic and acidic residues" evidence="1">
    <location>
        <begin position="9"/>
        <end position="21"/>
    </location>
</feature>
<protein>
    <recommendedName>
        <fullName evidence="2">JmjC domain-containing protein</fullName>
    </recommendedName>
</protein>
<dbReference type="AlphaFoldDB" id="A0AAI8Z848"/>